<evidence type="ECO:0000256" key="1">
    <source>
        <dbReference type="ARBA" id="ARBA00022837"/>
    </source>
</evidence>
<dbReference type="Proteomes" id="UP000694844">
    <property type="component" value="Chromosome 2"/>
</dbReference>
<evidence type="ECO:0000313" key="5">
    <source>
        <dbReference type="RefSeq" id="XP_022319111.1"/>
    </source>
</evidence>
<dbReference type="Gene3D" id="1.10.238.10">
    <property type="entry name" value="EF-hand"/>
    <property type="match status" value="1"/>
</dbReference>
<dbReference type="PROSITE" id="PS00018">
    <property type="entry name" value="EF_HAND_1"/>
    <property type="match status" value="1"/>
</dbReference>
<reference evidence="5" key="1">
    <citation type="submission" date="2025-08" db="UniProtKB">
        <authorList>
            <consortium name="RefSeq"/>
        </authorList>
    </citation>
    <scope>IDENTIFICATION</scope>
    <source>
        <tissue evidence="5">Whole sample</tissue>
    </source>
</reference>
<dbReference type="GO" id="GO:0005509">
    <property type="term" value="F:calcium ion binding"/>
    <property type="evidence" value="ECO:0007669"/>
    <property type="project" value="InterPro"/>
</dbReference>
<organism evidence="4 5">
    <name type="scientific">Crassostrea virginica</name>
    <name type="common">Eastern oyster</name>
    <dbReference type="NCBI Taxonomy" id="6565"/>
    <lineage>
        <taxon>Eukaryota</taxon>
        <taxon>Metazoa</taxon>
        <taxon>Spiralia</taxon>
        <taxon>Lophotrochozoa</taxon>
        <taxon>Mollusca</taxon>
        <taxon>Bivalvia</taxon>
        <taxon>Autobranchia</taxon>
        <taxon>Pteriomorphia</taxon>
        <taxon>Ostreida</taxon>
        <taxon>Ostreoidea</taxon>
        <taxon>Ostreidae</taxon>
        <taxon>Crassostrea</taxon>
    </lineage>
</organism>
<dbReference type="SUPFAM" id="SSF47473">
    <property type="entry name" value="EF-hand"/>
    <property type="match status" value="1"/>
</dbReference>
<keyword evidence="2" id="KW-0732">Signal</keyword>
<dbReference type="AlphaFoldDB" id="A0A8B8CX95"/>
<dbReference type="GeneID" id="111121915"/>
<proteinExistence type="predicted"/>
<name>A0A8B8CX95_CRAVI</name>
<evidence type="ECO:0000259" key="3">
    <source>
        <dbReference type="PROSITE" id="PS50222"/>
    </source>
</evidence>
<dbReference type="InterPro" id="IPR011992">
    <property type="entry name" value="EF-hand-dom_pair"/>
</dbReference>
<dbReference type="RefSeq" id="XP_022319111.1">
    <property type="nucleotide sequence ID" value="XM_022463403.1"/>
</dbReference>
<gene>
    <name evidence="5" type="primary">LOC111121915</name>
</gene>
<evidence type="ECO:0000256" key="2">
    <source>
        <dbReference type="SAM" id="SignalP"/>
    </source>
</evidence>
<feature type="domain" description="EF-hand" evidence="3">
    <location>
        <begin position="55"/>
        <end position="90"/>
    </location>
</feature>
<dbReference type="SMART" id="SM00054">
    <property type="entry name" value="EFh"/>
    <property type="match status" value="2"/>
</dbReference>
<accession>A0A8B8CX95</accession>
<dbReference type="KEGG" id="cvn:111121915"/>
<dbReference type="InterPro" id="IPR002048">
    <property type="entry name" value="EF_hand_dom"/>
</dbReference>
<dbReference type="CDD" id="cd00051">
    <property type="entry name" value="EFh"/>
    <property type="match status" value="1"/>
</dbReference>
<dbReference type="PROSITE" id="PS50222">
    <property type="entry name" value="EF_HAND_2"/>
    <property type="match status" value="1"/>
</dbReference>
<feature type="signal peptide" evidence="2">
    <location>
        <begin position="1"/>
        <end position="18"/>
    </location>
</feature>
<protein>
    <submittedName>
        <fullName evidence="5">Uncharacterized protein LOC111121915</fullName>
    </submittedName>
</protein>
<feature type="chain" id="PRO_5034188622" evidence="2">
    <location>
        <begin position="19"/>
        <end position="123"/>
    </location>
</feature>
<dbReference type="OrthoDB" id="167809at2759"/>
<sequence length="123" mass="13950">MMLFLVLTAGLLVNLANGVDNSKQEVTLPCDFDSYDTNKDGTVTSAEFLAVSHGFTKVRPDAIFARIDTNHDHQIDHDEFLKAMPELRRDHVFGHCKKICICYRYICYCLRPAKQAPKVVFKG</sequence>
<dbReference type="Pfam" id="PF13499">
    <property type="entry name" value="EF-hand_7"/>
    <property type="match status" value="1"/>
</dbReference>
<keyword evidence="4" id="KW-1185">Reference proteome</keyword>
<dbReference type="InterPro" id="IPR018247">
    <property type="entry name" value="EF_Hand_1_Ca_BS"/>
</dbReference>
<keyword evidence="1" id="KW-0106">Calcium</keyword>
<evidence type="ECO:0000313" key="4">
    <source>
        <dbReference type="Proteomes" id="UP000694844"/>
    </source>
</evidence>